<dbReference type="AlphaFoldDB" id="A0A8C5HLX1"/>
<name>A0A8C5HLX1_GOUWI</name>
<keyword evidence="3" id="KW-0732">Signal</keyword>
<dbReference type="PANTHER" id="PTHR14389:SF3">
    <property type="entry name" value="PROTEIN FAM111A-LIKE"/>
    <property type="match status" value="1"/>
</dbReference>
<evidence type="ECO:0000256" key="1">
    <source>
        <dbReference type="ARBA" id="ARBA00008764"/>
    </source>
</evidence>
<dbReference type="GO" id="GO:0006508">
    <property type="term" value="P:proteolysis"/>
    <property type="evidence" value="ECO:0007669"/>
    <property type="project" value="UniProtKB-KW"/>
</dbReference>
<proteinExistence type="inferred from homology"/>
<feature type="region of interest" description="Disordered" evidence="7">
    <location>
        <begin position="230"/>
        <end position="255"/>
    </location>
</feature>
<dbReference type="Proteomes" id="UP000694680">
    <property type="component" value="Chromosome 14"/>
</dbReference>
<dbReference type="GeneID" id="114475809"/>
<gene>
    <name evidence="8" type="primary">LOC114475809</name>
</gene>
<evidence type="ECO:0000256" key="3">
    <source>
        <dbReference type="ARBA" id="ARBA00022729"/>
    </source>
</evidence>
<dbReference type="Gene3D" id="2.40.10.10">
    <property type="entry name" value="Trypsin-like serine proteases"/>
    <property type="match status" value="2"/>
</dbReference>
<accession>A0A8C5HLX1</accession>
<evidence type="ECO:0000313" key="8">
    <source>
        <dbReference type="Ensembl" id="ENSGWIP00000045803.1"/>
    </source>
</evidence>
<dbReference type="SUPFAM" id="SSF50494">
    <property type="entry name" value="Trypsin-like serine proteases"/>
    <property type="match status" value="1"/>
</dbReference>
<dbReference type="GO" id="GO:0006260">
    <property type="term" value="P:DNA replication"/>
    <property type="evidence" value="ECO:0007669"/>
    <property type="project" value="TreeGrafter"/>
</dbReference>
<keyword evidence="5 6" id="KW-0720">Serine protease</keyword>
<comment type="similarity">
    <text evidence="1 6">Belongs to the peptidase S1B family.</text>
</comment>
<sequence>MATHHDGPVIKSEVKEKHSSHSFKWSFSETKNRIEVHCNKAGTVLDSLKTSQLFTKRLGKHKKEEIVIVSNGRAISSHIPCTFIEHDLFIKFIKAVGVDENTSQQSAPLFRKGPCQEFVTFNVEVKGKTGIVKIMRNPELKKKVHEVTVYGYKGEKIKYALKRDGRFLDTVFKKTCGLMDISTEATTEMSNIVDNLEGKTFRIIQLDKCSPPDSQPSSLDEVLCSVQVESMENQGSENPSQQHSTIKTENDSAAETHSNPIAQASMLFEEPVRVLNEQLTAQFRGAIGSRKTEARKFSHIQNLFRVEYSKNAELCREVKMMKKLMALSDSVCQVRIDNSPIGSGFLLFERFVLTNAHVIKEVYNEDGGQLLNSITVHFSFESMGVVAPGHKVEEVVGYEYLPDVQGFDWALLKLEAGQEVPNYLLSSFGFLPQGGGISIIGHPDGLVKKFDPCVVVQTENHMSVVKKQAQKNQENIQMITSRFFEKVYDDLQQRSQVMTYKTSFYHGSSGSPVFDGHCNVVAMHSGGYPYGTLQNKVQSVVEYGYPLSTVIEKIVIQMVEKGRFDVLEKYLNSECKHHKAIQKNVKKLVDSRNLTMFKRVIGQEILLQPPHVELISEMLNFFNQKDEPVPMES</sequence>
<dbReference type="GO" id="GO:0005634">
    <property type="term" value="C:nucleus"/>
    <property type="evidence" value="ECO:0007669"/>
    <property type="project" value="TreeGrafter"/>
</dbReference>
<protein>
    <recommendedName>
        <fullName evidence="6">Serine protease</fullName>
        <ecNumber evidence="6">3.4.21.-</ecNumber>
    </recommendedName>
</protein>
<evidence type="ECO:0000256" key="4">
    <source>
        <dbReference type="ARBA" id="ARBA00022801"/>
    </source>
</evidence>
<keyword evidence="9" id="KW-1185">Reference proteome</keyword>
<evidence type="ECO:0000256" key="5">
    <source>
        <dbReference type="ARBA" id="ARBA00022825"/>
    </source>
</evidence>
<evidence type="ECO:0000256" key="2">
    <source>
        <dbReference type="ARBA" id="ARBA00022670"/>
    </source>
</evidence>
<evidence type="ECO:0000256" key="7">
    <source>
        <dbReference type="SAM" id="MobiDB-lite"/>
    </source>
</evidence>
<evidence type="ECO:0000256" key="6">
    <source>
        <dbReference type="RuleBase" id="RU004296"/>
    </source>
</evidence>
<dbReference type="RefSeq" id="XP_028322725.1">
    <property type="nucleotide sequence ID" value="XM_028466924.1"/>
</dbReference>
<dbReference type="InterPro" id="IPR008256">
    <property type="entry name" value="Peptidase_S1B"/>
</dbReference>
<dbReference type="GO" id="GO:0000785">
    <property type="term" value="C:chromatin"/>
    <property type="evidence" value="ECO:0007669"/>
    <property type="project" value="TreeGrafter"/>
</dbReference>
<organism evidence="8 9">
    <name type="scientific">Gouania willdenowi</name>
    <name type="common">Blunt-snouted clingfish</name>
    <name type="synonym">Lepadogaster willdenowi</name>
    <dbReference type="NCBI Taxonomy" id="441366"/>
    <lineage>
        <taxon>Eukaryota</taxon>
        <taxon>Metazoa</taxon>
        <taxon>Chordata</taxon>
        <taxon>Craniata</taxon>
        <taxon>Vertebrata</taxon>
        <taxon>Euteleostomi</taxon>
        <taxon>Actinopterygii</taxon>
        <taxon>Neopterygii</taxon>
        <taxon>Teleostei</taxon>
        <taxon>Neoteleostei</taxon>
        <taxon>Acanthomorphata</taxon>
        <taxon>Ovalentaria</taxon>
        <taxon>Blenniimorphae</taxon>
        <taxon>Blenniiformes</taxon>
        <taxon>Gobiesocoidei</taxon>
        <taxon>Gobiesocidae</taxon>
        <taxon>Gobiesocinae</taxon>
        <taxon>Gouania</taxon>
    </lineage>
</organism>
<keyword evidence="2 6" id="KW-0645">Protease</keyword>
<dbReference type="PANTHER" id="PTHR14389">
    <property type="entry name" value="SI:CH1073-475A24.1"/>
    <property type="match status" value="1"/>
</dbReference>
<dbReference type="GO" id="GO:0008236">
    <property type="term" value="F:serine-type peptidase activity"/>
    <property type="evidence" value="ECO:0007669"/>
    <property type="project" value="UniProtKB-KW"/>
</dbReference>
<reference evidence="8" key="2">
    <citation type="submission" date="2025-08" db="UniProtKB">
        <authorList>
            <consortium name="Ensembl"/>
        </authorList>
    </citation>
    <scope>IDENTIFICATION</scope>
</reference>
<dbReference type="InterPro" id="IPR009003">
    <property type="entry name" value="Peptidase_S1_PA"/>
</dbReference>
<evidence type="ECO:0000313" key="9">
    <source>
        <dbReference type="Proteomes" id="UP000694680"/>
    </source>
</evidence>
<dbReference type="RefSeq" id="XP_028322726.1">
    <property type="nucleotide sequence ID" value="XM_028466925.1"/>
</dbReference>
<keyword evidence="4 6" id="KW-0378">Hydrolase</keyword>
<reference evidence="8" key="3">
    <citation type="submission" date="2025-09" db="UniProtKB">
        <authorList>
            <consortium name="Ensembl"/>
        </authorList>
    </citation>
    <scope>IDENTIFICATION</scope>
</reference>
<dbReference type="InterPro" id="IPR043504">
    <property type="entry name" value="Peptidase_S1_PA_chymotrypsin"/>
</dbReference>
<dbReference type="Pfam" id="PF13365">
    <property type="entry name" value="Trypsin_2"/>
    <property type="match status" value="1"/>
</dbReference>
<dbReference type="Ensembl" id="ENSGWIT00000049597.1">
    <property type="protein sequence ID" value="ENSGWIP00000045803.1"/>
    <property type="gene ID" value="ENSGWIG00000022654.1"/>
</dbReference>
<dbReference type="EC" id="3.4.21.-" evidence="6"/>
<dbReference type="PRINTS" id="PR00839">
    <property type="entry name" value="V8PROTEASE"/>
</dbReference>
<dbReference type="OrthoDB" id="10025068at2759"/>
<reference evidence="8" key="1">
    <citation type="submission" date="2020-06" db="EMBL/GenBank/DDBJ databases">
        <authorList>
            <consortium name="Wellcome Sanger Institute Data Sharing"/>
        </authorList>
    </citation>
    <scope>NUCLEOTIDE SEQUENCE [LARGE SCALE GENOMIC DNA]</scope>
</reference>